<name>A0A5C5XGS2_9PLAN</name>
<evidence type="ECO:0000313" key="2">
    <source>
        <dbReference type="Proteomes" id="UP000316095"/>
    </source>
</evidence>
<accession>A0A5C5XGS2</accession>
<proteinExistence type="predicted"/>
<keyword evidence="2" id="KW-1185">Reference proteome</keyword>
<comment type="caution">
    <text evidence="1">The sequence shown here is derived from an EMBL/GenBank/DDBJ whole genome shotgun (WGS) entry which is preliminary data.</text>
</comment>
<dbReference type="EMBL" id="SJPG01000001">
    <property type="protein sequence ID" value="TWT61928.1"/>
    <property type="molecule type" value="Genomic_DNA"/>
</dbReference>
<organism evidence="1 2">
    <name type="scientific">Rubinisphaera italica</name>
    <dbReference type="NCBI Taxonomy" id="2527969"/>
    <lineage>
        <taxon>Bacteria</taxon>
        <taxon>Pseudomonadati</taxon>
        <taxon>Planctomycetota</taxon>
        <taxon>Planctomycetia</taxon>
        <taxon>Planctomycetales</taxon>
        <taxon>Planctomycetaceae</taxon>
        <taxon>Rubinisphaera</taxon>
    </lineage>
</organism>
<gene>
    <name evidence="1" type="ORF">Pan54_26650</name>
</gene>
<sequence length="51" mass="5566">MKLERFIVTGGGGALVEKPPKVKRLGAAVNTVRPRHPSHCLRKFSVQMAVP</sequence>
<reference evidence="1 2" key="1">
    <citation type="submission" date="2019-02" db="EMBL/GenBank/DDBJ databases">
        <title>Deep-cultivation of Planctomycetes and their phenomic and genomic characterization uncovers novel biology.</title>
        <authorList>
            <person name="Wiegand S."/>
            <person name="Jogler M."/>
            <person name="Boedeker C."/>
            <person name="Pinto D."/>
            <person name="Vollmers J."/>
            <person name="Rivas-Marin E."/>
            <person name="Kohn T."/>
            <person name="Peeters S.H."/>
            <person name="Heuer A."/>
            <person name="Rast P."/>
            <person name="Oberbeckmann S."/>
            <person name="Bunk B."/>
            <person name="Jeske O."/>
            <person name="Meyerdierks A."/>
            <person name="Storesund J.E."/>
            <person name="Kallscheuer N."/>
            <person name="Luecker S."/>
            <person name="Lage O.M."/>
            <person name="Pohl T."/>
            <person name="Merkel B.J."/>
            <person name="Hornburger P."/>
            <person name="Mueller R.-W."/>
            <person name="Bruemmer F."/>
            <person name="Labrenz M."/>
            <person name="Spormann A.M."/>
            <person name="Op Den Camp H."/>
            <person name="Overmann J."/>
            <person name="Amann R."/>
            <person name="Jetten M.S.M."/>
            <person name="Mascher T."/>
            <person name="Medema M.H."/>
            <person name="Devos D.P."/>
            <person name="Kaster A.-K."/>
            <person name="Ovreas L."/>
            <person name="Rohde M."/>
            <person name="Galperin M.Y."/>
            <person name="Jogler C."/>
        </authorList>
    </citation>
    <scope>NUCLEOTIDE SEQUENCE [LARGE SCALE GENOMIC DNA]</scope>
    <source>
        <strain evidence="1 2">Pan54</strain>
    </source>
</reference>
<protein>
    <submittedName>
        <fullName evidence="1">Uncharacterized protein</fullName>
    </submittedName>
</protein>
<dbReference type="AlphaFoldDB" id="A0A5C5XGS2"/>
<evidence type="ECO:0000313" key="1">
    <source>
        <dbReference type="EMBL" id="TWT61928.1"/>
    </source>
</evidence>
<dbReference type="Proteomes" id="UP000316095">
    <property type="component" value="Unassembled WGS sequence"/>
</dbReference>